<dbReference type="GO" id="GO:0005886">
    <property type="term" value="C:plasma membrane"/>
    <property type="evidence" value="ECO:0007669"/>
    <property type="project" value="UniProtKB-SubCell"/>
</dbReference>
<feature type="transmembrane region" description="Helical" evidence="8">
    <location>
        <begin position="304"/>
        <end position="323"/>
    </location>
</feature>
<protein>
    <recommendedName>
        <fullName evidence="8">Nickel/cobalt efflux system</fullName>
    </recommendedName>
</protein>
<dbReference type="EMBL" id="FMYG01000001">
    <property type="protein sequence ID" value="SDB83534.1"/>
    <property type="molecule type" value="Genomic_DNA"/>
</dbReference>
<dbReference type="GO" id="GO:0012505">
    <property type="term" value="C:endomembrane system"/>
    <property type="evidence" value="ECO:0007669"/>
    <property type="project" value="UniProtKB-SubCell"/>
</dbReference>
<dbReference type="GO" id="GO:0015099">
    <property type="term" value="F:nickel cation transmembrane transporter activity"/>
    <property type="evidence" value="ECO:0007669"/>
    <property type="project" value="UniProtKB-UniRule"/>
</dbReference>
<evidence type="ECO:0000256" key="4">
    <source>
        <dbReference type="ARBA" id="ARBA00022596"/>
    </source>
</evidence>
<comment type="similarity">
    <text evidence="2 8">Belongs to the NiCoT transporter (TC 2.A.52) family.</text>
</comment>
<feature type="transmembrane region" description="Helical" evidence="8">
    <location>
        <begin position="217"/>
        <end position="241"/>
    </location>
</feature>
<dbReference type="InterPro" id="IPR004688">
    <property type="entry name" value="Ni/Co_transpt"/>
</dbReference>
<keyword evidence="6 8" id="KW-1133">Transmembrane helix</keyword>
<organism evidence="9 10">
    <name type="scientific">Microbacterium enclense</name>
    <dbReference type="NCBI Taxonomy" id="993073"/>
    <lineage>
        <taxon>Bacteria</taxon>
        <taxon>Bacillati</taxon>
        <taxon>Actinomycetota</taxon>
        <taxon>Actinomycetes</taxon>
        <taxon>Micrococcales</taxon>
        <taxon>Microbacteriaceae</taxon>
        <taxon>Microbacterium</taxon>
    </lineage>
</organism>
<gene>
    <name evidence="9" type="ORF">SAMN05216418_0470</name>
</gene>
<feature type="transmembrane region" description="Helical" evidence="8">
    <location>
        <begin position="261"/>
        <end position="284"/>
    </location>
</feature>
<feature type="transmembrane region" description="Helical" evidence="8">
    <location>
        <begin position="86"/>
        <end position="112"/>
    </location>
</feature>
<feature type="transmembrane region" description="Helical" evidence="8">
    <location>
        <begin position="132"/>
        <end position="152"/>
    </location>
</feature>
<keyword evidence="5 8" id="KW-0812">Transmembrane</keyword>
<accession>A0A1G6GNN2</accession>
<evidence type="ECO:0000256" key="3">
    <source>
        <dbReference type="ARBA" id="ARBA00022448"/>
    </source>
</evidence>
<comment type="subcellular location">
    <subcellularLocation>
        <location evidence="8">Cell membrane</location>
        <topology evidence="8">Multi-pass membrane protein</topology>
    </subcellularLocation>
    <subcellularLocation>
        <location evidence="1">Endomembrane system</location>
        <topology evidence="1">Multi-pass membrane protein</topology>
    </subcellularLocation>
</comment>
<evidence type="ECO:0000256" key="1">
    <source>
        <dbReference type="ARBA" id="ARBA00004127"/>
    </source>
</evidence>
<keyword evidence="7 8" id="KW-0472">Membrane</keyword>
<feature type="transmembrane region" description="Helical" evidence="8">
    <location>
        <begin position="37"/>
        <end position="55"/>
    </location>
</feature>
<feature type="transmembrane region" description="Helical" evidence="8">
    <location>
        <begin position="185"/>
        <end position="211"/>
    </location>
</feature>
<evidence type="ECO:0000313" key="9">
    <source>
        <dbReference type="EMBL" id="SDB83534.1"/>
    </source>
</evidence>
<name>A0A1G6GNN2_9MICO</name>
<dbReference type="InterPro" id="IPR011541">
    <property type="entry name" value="Ni/Co_transpt_high_affinity"/>
</dbReference>
<proteinExistence type="inferred from homology"/>
<evidence type="ECO:0000256" key="2">
    <source>
        <dbReference type="ARBA" id="ARBA00010892"/>
    </source>
</evidence>
<dbReference type="Pfam" id="PF03824">
    <property type="entry name" value="NicO"/>
    <property type="match status" value="1"/>
</dbReference>
<keyword evidence="4" id="KW-0533">Nickel</keyword>
<dbReference type="Proteomes" id="UP000183203">
    <property type="component" value="Unassembled WGS sequence"/>
</dbReference>
<dbReference type="PANTHER" id="PTHR31611:SF0">
    <property type="entry name" value="HIGH-AFFINITY NICKEL TRANSPORT PROTEIN NIC1"/>
    <property type="match status" value="1"/>
</dbReference>
<dbReference type="RefSeq" id="WP_058230781.1">
    <property type="nucleotide sequence ID" value="NZ_FMYG01000001.1"/>
</dbReference>
<evidence type="ECO:0000256" key="7">
    <source>
        <dbReference type="ARBA" id="ARBA00023136"/>
    </source>
</evidence>
<sequence>MRRLTPAARGVLLTIALLLVFSWTLMALVLVPNEASLGTAATGVGMAVTAFLLGVRHAFDADHIAAIDNTSRKLTDDGKDPSGVGLWFALGHSTVVVVAVGLVTAGVGALTAQLGADDSPLVVVTGVWGPTVSSLFLLVMAAVNLWILVGLVRGRGVHDGRPRGGGPVSLMIGRLSATLDAPWKLFIVGLLFGLGFDTASTIAILVLAGGAGAALPWQAAMVVPLLFAAGMATCDGLNSIVTARIYRWSVDRPGRRRRYNIALMSISISVALVVGVVGMCGVLVDTVGVGWGPVQAIAATDLDVFGFVIVAVLLLAWAASWAMSRRRRGVAFTP</sequence>
<evidence type="ECO:0000256" key="5">
    <source>
        <dbReference type="ARBA" id="ARBA00022692"/>
    </source>
</evidence>
<dbReference type="AlphaFoldDB" id="A0A1G6GNN2"/>
<dbReference type="OrthoDB" id="9776706at2"/>
<evidence type="ECO:0000313" key="10">
    <source>
        <dbReference type="Proteomes" id="UP000183203"/>
    </source>
</evidence>
<evidence type="ECO:0000256" key="8">
    <source>
        <dbReference type="RuleBase" id="RU362101"/>
    </source>
</evidence>
<dbReference type="PANTHER" id="PTHR31611">
    <property type="entry name" value="HIGH-AFFINITY NICKEL TRANSPORT PROTEIN NIC1"/>
    <property type="match status" value="1"/>
</dbReference>
<keyword evidence="3 8" id="KW-0813">Transport</keyword>
<evidence type="ECO:0000256" key="6">
    <source>
        <dbReference type="ARBA" id="ARBA00022989"/>
    </source>
</evidence>
<reference evidence="9 10" key="1">
    <citation type="submission" date="2016-09" db="EMBL/GenBank/DDBJ databases">
        <authorList>
            <person name="Capua I."/>
            <person name="De Benedictis P."/>
            <person name="Joannis T."/>
            <person name="Lombin L.H."/>
            <person name="Cattoli G."/>
        </authorList>
    </citation>
    <scope>NUCLEOTIDE SEQUENCE [LARGE SCALE GENOMIC DNA]</scope>
    <source>
        <strain evidence="9 10">NIO-1002</strain>
    </source>
</reference>